<dbReference type="Proteomes" id="UP000887577">
    <property type="component" value="Unplaced"/>
</dbReference>
<proteinExistence type="predicted"/>
<sequence length="93" mass="10941">MEHYFVLQFVVKVKVTNFHGQTLYGNLIPDNTVIENVKLVREDVEWYLIYNNYGYVDVTRRLDLSAEHYLLAEMMPENGKKFHDAASCKIEIV</sequence>
<name>A0A914Y4S9_9BILA</name>
<evidence type="ECO:0000313" key="1">
    <source>
        <dbReference type="Proteomes" id="UP000887577"/>
    </source>
</evidence>
<protein>
    <submittedName>
        <fullName evidence="2">Uncharacterized protein</fullName>
    </submittedName>
</protein>
<dbReference type="AlphaFoldDB" id="A0A914Y4S9"/>
<accession>A0A914Y4S9</accession>
<evidence type="ECO:0000313" key="2">
    <source>
        <dbReference type="WBParaSite" id="PSU_v2.g14240.t1"/>
    </source>
</evidence>
<reference evidence="2" key="1">
    <citation type="submission" date="2022-11" db="UniProtKB">
        <authorList>
            <consortium name="WormBaseParasite"/>
        </authorList>
    </citation>
    <scope>IDENTIFICATION</scope>
</reference>
<dbReference type="WBParaSite" id="PSU_v2.g14240.t1">
    <property type="protein sequence ID" value="PSU_v2.g14240.t1"/>
    <property type="gene ID" value="PSU_v2.g14240"/>
</dbReference>
<organism evidence="1 2">
    <name type="scientific">Panagrolaimus superbus</name>
    <dbReference type="NCBI Taxonomy" id="310955"/>
    <lineage>
        <taxon>Eukaryota</taxon>
        <taxon>Metazoa</taxon>
        <taxon>Ecdysozoa</taxon>
        <taxon>Nematoda</taxon>
        <taxon>Chromadorea</taxon>
        <taxon>Rhabditida</taxon>
        <taxon>Tylenchina</taxon>
        <taxon>Panagrolaimomorpha</taxon>
        <taxon>Panagrolaimoidea</taxon>
        <taxon>Panagrolaimidae</taxon>
        <taxon>Panagrolaimus</taxon>
    </lineage>
</organism>
<keyword evidence="1" id="KW-1185">Reference proteome</keyword>